<feature type="compositionally biased region" description="Basic and acidic residues" evidence="1">
    <location>
        <begin position="721"/>
        <end position="740"/>
    </location>
</feature>
<gene>
    <name evidence="2" type="ORF">LTR97_004288</name>
</gene>
<sequence>MSHIAPPQTPTQSRILHAEDWNRTIHVLVGIRLDITPDDARRAHIMACLEGLSEHKTRYELEVIAKRLYNHQKMTQLFAPRVKNGHNKLLYLLCSCYLPGDQSPPSQRNSMKRVRTPDFKPLALWDLLYYAIVAEIRFMYDALKDAHGEDFEILECNTILHEAGPDATSDTKLPISAIGLAVLLESMWATVTDLRFLSTIDLAVRTRNLKEGKSRDTHGEDNEDLIGNLDDSGDRFRKTHTKARKHIHDATCDALGTAEGLIDTNDMTPDEINAMVWSMHSERNKLQIGMPKEDQNLLAKFRAELHEELALNRTKSSNTSAYCSCDPSCYCHDVCDLEANECSCAHSRGEVREMVEKQVKEQKDIFTKSGSSSALFPNHMLGAVSNDVAQMQVAAMAVPDPVRAQACFSNKEASDALDGLILDQHRKRSNTADSSLAYVPTYVPPPRTPSRHKKDAYPLGLYGGEGSGQRYPTFKSQISDPTPPPVYDYNSQIPVRKPVPRNFSKPVTLSSPARQSSPSPSIHSGLQASESQARIARSFPTTVQGNTRMPFLHDGDDDDDDATAYTYLAQETNNSIRPFSDEPEMYAPQMLTSNSTTQLLPAPRRPTIITSATSPAGPLSLPRSRTKTFFGLGRSVSPPAIDPNEPLPDFIAPKPAKVQRYVSAGGTAKLHERDEIAGPAFTPATNPSMPAMQKDEWMEKMRDPEFVRSYFGEEALSKMDSIDEMRTSMETPGGKRERGDTGASGSSGRFSAKLKRVFSRKSSGCE</sequence>
<evidence type="ECO:0000313" key="2">
    <source>
        <dbReference type="EMBL" id="KAK5701474.1"/>
    </source>
</evidence>
<dbReference type="EMBL" id="JAVRQU010000006">
    <property type="protein sequence ID" value="KAK5701474.1"/>
    <property type="molecule type" value="Genomic_DNA"/>
</dbReference>
<dbReference type="Proteomes" id="UP001310594">
    <property type="component" value="Unassembled WGS sequence"/>
</dbReference>
<comment type="caution">
    <text evidence="2">The sequence shown here is derived from an EMBL/GenBank/DDBJ whole genome shotgun (WGS) entry which is preliminary data.</text>
</comment>
<feature type="compositionally biased region" description="Polar residues" evidence="1">
    <location>
        <begin position="522"/>
        <end position="532"/>
    </location>
</feature>
<accession>A0AAN8A3B3</accession>
<organism evidence="2 3">
    <name type="scientific">Elasticomyces elasticus</name>
    <dbReference type="NCBI Taxonomy" id="574655"/>
    <lineage>
        <taxon>Eukaryota</taxon>
        <taxon>Fungi</taxon>
        <taxon>Dikarya</taxon>
        <taxon>Ascomycota</taxon>
        <taxon>Pezizomycotina</taxon>
        <taxon>Dothideomycetes</taxon>
        <taxon>Dothideomycetidae</taxon>
        <taxon>Mycosphaerellales</taxon>
        <taxon>Teratosphaeriaceae</taxon>
        <taxon>Elasticomyces</taxon>
    </lineage>
</organism>
<evidence type="ECO:0000313" key="3">
    <source>
        <dbReference type="Proteomes" id="UP001310594"/>
    </source>
</evidence>
<feature type="region of interest" description="Disordered" evidence="1">
    <location>
        <begin position="721"/>
        <end position="766"/>
    </location>
</feature>
<name>A0AAN8A3B3_9PEZI</name>
<evidence type="ECO:0000256" key="1">
    <source>
        <dbReference type="SAM" id="MobiDB-lite"/>
    </source>
</evidence>
<proteinExistence type="predicted"/>
<reference evidence="2" key="1">
    <citation type="submission" date="2023-08" db="EMBL/GenBank/DDBJ databases">
        <title>Black Yeasts Isolated from many extreme environments.</title>
        <authorList>
            <person name="Coleine C."/>
            <person name="Stajich J.E."/>
            <person name="Selbmann L."/>
        </authorList>
    </citation>
    <scope>NUCLEOTIDE SEQUENCE</scope>
    <source>
        <strain evidence="2">CCFEE 5810</strain>
    </source>
</reference>
<feature type="region of interest" description="Disordered" evidence="1">
    <location>
        <begin position="437"/>
        <end position="462"/>
    </location>
</feature>
<feature type="region of interest" description="Disordered" evidence="1">
    <location>
        <begin position="491"/>
        <end position="533"/>
    </location>
</feature>
<protein>
    <submittedName>
        <fullName evidence="2">Uncharacterized protein</fullName>
    </submittedName>
</protein>
<feature type="compositionally biased region" description="Low complexity" evidence="1">
    <location>
        <begin position="510"/>
        <end position="521"/>
    </location>
</feature>
<dbReference type="AlphaFoldDB" id="A0AAN8A3B3"/>